<evidence type="ECO:0000313" key="2">
    <source>
        <dbReference type="WBParaSite" id="PDA_v2.g14474.t1"/>
    </source>
</evidence>
<reference evidence="2" key="1">
    <citation type="submission" date="2022-11" db="UniProtKB">
        <authorList>
            <consortium name="WormBaseParasite"/>
        </authorList>
    </citation>
    <scope>IDENTIFICATION</scope>
</reference>
<dbReference type="WBParaSite" id="PDA_v2.g14474.t1">
    <property type="protein sequence ID" value="PDA_v2.g14474.t1"/>
    <property type="gene ID" value="PDA_v2.g14474"/>
</dbReference>
<keyword evidence="1" id="KW-1185">Reference proteome</keyword>
<name>A0A914P8V4_9BILA</name>
<accession>A0A914P8V4</accession>
<proteinExistence type="predicted"/>
<protein>
    <submittedName>
        <fullName evidence="2">Polymerase nucleotidyl transferase domain-containing protein</fullName>
    </submittedName>
</protein>
<dbReference type="AlphaFoldDB" id="A0A914P8V4"/>
<sequence length="135" mass="15196">MYGTTSERHSVVRRNYTDPERMLGRRYYSSAGNRNSGRFGRYRNGGGFDRGLNADPYSVVQSKSTDDILAVGKPLFLQGSVKSRIAVPTSDIDIAFSNSEDKNDMKQVYIKPVKDALNRNGIQFTSFLCPHSRSY</sequence>
<evidence type="ECO:0000313" key="1">
    <source>
        <dbReference type="Proteomes" id="UP000887578"/>
    </source>
</evidence>
<dbReference type="Proteomes" id="UP000887578">
    <property type="component" value="Unplaced"/>
</dbReference>
<organism evidence="1 2">
    <name type="scientific">Panagrolaimus davidi</name>
    <dbReference type="NCBI Taxonomy" id="227884"/>
    <lineage>
        <taxon>Eukaryota</taxon>
        <taxon>Metazoa</taxon>
        <taxon>Ecdysozoa</taxon>
        <taxon>Nematoda</taxon>
        <taxon>Chromadorea</taxon>
        <taxon>Rhabditida</taxon>
        <taxon>Tylenchina</taxon>
        <taxon>Panagrolaimomorpha</taxon>
        <taxon>Panagrolaimoidea</taxon>
        <taxon>Panagrolaimidae</taxon>
        <taxon>Panagrolaimus</taxon>
    </lineage>
</organism>